<organism evidence="2 3">
    <name type="scientific">Opisthorchis viverrini</name>
    <name type="common">Southeast Asian liver fluke</name>
    <dbReference type="NCBI Taxonomy" id="6198"/>
    <lineage>
        <taxon>Eukaryota</taxon>
        <taxon>Metazoa</taxon>
        <taxon>Spiralia</taxon>
        <taxon>Lophotrochozoa</taxon>
        <taxon>Platyhelminthes</taxon>
        <taxon>Trematoda</taxon>
        <taxon>Digenea</taxon>
        <taxon>Opisthorchiida</taxon>
        <taxon>Opisthorchiata</taxon>
        <taxon>Opisthorchiidae</taxon>
        <taxon>Opisthorchis</taxon>
    </lineage>
</organism>
<feature type="non-terminal residue" evidence="2">
    <location>
        <position position="245"/>
    </location>
</feature>
<accession>A0A1S8X466</accession>
<name>A0A1S8X466_OPIVI</name>
<feature type="region of interest" description="Disordered" evidence="1">
    <location>
        <begin position="161"/>
        <end position="191"/>
    </location>
</feature>
<keyword evidence="3" id="KW-1185">Reference proteome</keyword>
<protein>
    <submittedName>
        <fullName evidence="2">Uncharacterized protein</fullName>
    </submittedName>
</protein>
<dbReference type="Proteomes" id="UP000243686">
    <property type="component" value="Unassembled WGS sequence"/>
</dbReference>
<evidence type="ECO:0000313" key="3">
    <source>
        <dbReference type="Proteomes" id="UP000243686"/>
    </source>
</evidence>
<evidence type="ECO:0000256" key="1">
    <source>
        <dbReference type="SAM" id="MobiDB-lite"/>
    </source>
</evidence>
<sequence length="245" mass="27214">MFGNVNNAKCFEGILKYDETYGDDIMQGSSSNTSTVRSKSECEVFNQLARLKNLGGFYWIHHTMSAPSFAQQKIKSLSNYQRLDNFPTALENKNERGLCCCYTFGWYENSTAVLRLHEVGELDNPTDLATRAEKANACSQQAIAISAAPDDVHSPITLTQQINQDPGNQRNGSQNDGQNDSDGSQYRPSKTVEAVLADNDADEYEEYYSYEEDHVGAHQETSGKLDKLDVDAKDLPSPAETQNSD</sequence>
<feature type="region of interest" description="Disordered" evidence="1">
    <location>
        <begin position="211"/>
        <end position="245"/>
    </location>
</feature>
<reference evidence="2 3" key="1">
    <citation type="submission" date="2015-03" db="EMBL/GenBank/DDBJ databases">
        <title>Draft genome of the nematode, Opisthorchis viverrini.</title>
        <authorList>
            <person name="Mitreva M."/>
        </authorList>
    </citation>
    <scope>NUCLEOTIDE SEQUENCE [LARGE SCALE GENOMIC DNA]</scope>
    <source>
        <strain evidence="2">Khon Kaen</strain>
    </source>
</reference>
<proteinExistence type="predicted"/>
<feature type="compositionally biased region" description="Polar residues" evidence="1">
    <location>
        <begin position="161"/>
        <end position="188"/>
    </location>
</feature>
<gene>
    <name evidence="2" type="ORF">X801_02605</name>
</gene>
<evidence type="ECO:0000313" key="2">
    <source>
        <dbReference type="EMBL" id="OON21498.1"/>
    </source>
</evidence>
<dbReference type="EMBL" id="KV892109">
    <property type="protein sequence ID" value="OON21498.1"/>
    <property type="molecule type" value="Genomic_DNA"/>
</dbReference>
<dbReference type="AlphaFoldDB" id="A0A1S8X466"/>
<feature type="compositionally biased region" description="Basic and acidic residues" evidence="1">
    <location>
        <begin position="211"/>
        <end position="234"/>
    </location>
</feature>